<dbReference type="Gene3D" id="3.30.700.10">
    <property type="entry name" value="Glycoprotein, Type 4 Pilin"/>
    <property type="match status" value="1"/>
</dbReference>
<sequence>MNLKRTGFTLVELLVVITIIGVLAGLLLPAVQSAREAARLAQCGNQVKNLALAAIQYENNKGEMPGWCMKFGDFAGGVNPSDPDAGVSPAHQKVGTWAVGLLPYLDGQPIYEVWNEDKYPVIGPGSPENPSSTGESGEGYTASAAPNLPIFQCPSSPVIVGDHGRNSYISNNGFHPQDLQGNFVNVAHTNANGPAATFASSQERANGVFTNKFAGATNSATGDRVRMDDFKDGAGNTVLFSENLQAMPWHRAGLMGQTDLTNASLEYDPFSRYTNGMVYWYADDNPTNFPGAISLNGANSILKVNGGDQSGDKFNIEMPKVRNAQNLIRAAQLARPSSAHVDGVQMGFADGTVRFIAEGIDYRVYQAYMTTRGKSSDVPFNEFIPKGQAL</sequence>
<evidence type="ECO:0000313" key="2">
    <source>
        <dbReference type="EMBL" id="TWT68128.1"/>
    </source>
</evidence>
<name>A0A5C5XZH4_9PLAN</name>
<dbReference type="AlphaFoldDB" id="A0A5C5XZH4"/>
<dbReference type="Pfam" id="PF07963">
    <property type="entry name" value="N_methyl"/>
    <property type="match status" value="1"/>
</dbReference>
<organism evidence="2 3">
    <name type="scientific">Crateriforma conspicua</name>
    <dbReference type="NCBI Taxonomy" id="2527996"/>
    <lineage>
        <taxon>Bacteria</taxon>
        <taxon>Pseudomonadati</taxon>
        <taxon>Planctomycetota</taxon>
        <taxon>Planctomycetia</taxon>
        <taxon>Planctomycetales</taxon>
        <taxon>Planctomycetaceae</taxon>
        <taxon>Crateriforma</taxon>
    </lineage>
</organism>
<evidence type="ECO:0000313" key="3">
    <source>
        <dbReference type="Proteomes" id="UP000317238"/>
    </source>
</evidence>
<gene>
    <name evidence="2" type="primary">pilE</name>
    <name evidence="2" type="ORF">Pan14r_03670</name>
</gene>
<dbReference type="RefSeq" id="WP_145297075.1">
    <property type="nucleotide sequence ID" value="NZ_CP036319.1"/>
</dbReference>
<dbReference type="InterPro" id="IPR011453">
    <property type="entry name" value="DUF1559"/>
</dbReference>
<proteinExistence type="predicted"/>
<dbReference type="EMBL" id="SJPL01000001">
    <property type="protein sequence ID" value="TWT68128.1"/>
    <property type="molecule type" value="Genomic_DNA"/>
</dbReference>
<reference evidence="2 3" key="1">
    <citation type="submission" date="2019-02" db="EMBL/GenBank/DDBJ databases">
        <title>Deep-cultivation of Planctomycetes and their phenomic and genomic characterization uncovers novel biology.</title>
        <authorList>
            <person name="Wiegand S."/>
            <person name="Jogler M."/>
            <person name="Boedeker C."/>
            <person name="Pinto D."/>
            <person name="Vollmers J."/>
            <person name="Rivas-Marin E."/>
            <person name="Kohn T."/>
            <person name="Peeters S.H."/>
            <person name="Heuer A."/>
            <person name="Rast P."/>
            <person name="Oberbeckmann S."/>
            <person name="Bunk B."/>
            <person name="Jeske O."/>
            <person name="Meyerdierks A."/>
            <person name="Storesund J.E."/>
            <person name="Kallscheuer N."/>
            <person name="Luecker S."/>
            <person name="Lage O.M."/>
            <person name="Pohl T."/>
            <person name="Merkel B.J."/>
            <person name="Hornburger P."/>
            <person name="Mueller R.-W."/>
            <person name="Bruemmer F."/>
            <person name="Labrenz M."/>
            <person name="Spormann A.M."/>
            <person name="Op Den Camp H."/>
            <person name="Overmann J."/>
            <person name="Amann R."/>
            <person name="Jetten M.S.M."/>
            <person name="Mascher T."/>
            <person name="Medema M.H."/>
            <person name="Devos D.P."/>
            <person name="Kaster A.-K."/>
            <person name="Ovreas L."/>
            <person name="Rohde M."/>
            <person name="Galperin M.Y."/>
            <person name="Jogler C."/>
        </authorList>
    </citation>
    <scope>NUCLEOTIDE SEQUENCE [LARGE SCALE GENOMIC DNA]</scope>
    <source>
        <strain evidence="2 3">Pan14r</strain>
    </source>
</reference>
<dbReference type="PANTHER" id="PTHR30093:SF2">
    <property type="entry name" value="TYPE II SECRETION SYSTEM PROTEIN H"/>
    <property type="match status" value="1"/>
</dbReference>
<dbReference type="PROSITE" id="PS00409">
    <property type="entry name" value="PROKAR_NTER_METHYL"/>
    <property type="match status" value="1"/>
</dbReference>
<dbReference type="NCBIfam" id="TIGR04294">
    <property type="entry name" value="pre_pil_HX9DG"/>
    <property type="match status" value="1"/>
</dbReference>
<dbReference type="Proteomes" id="UP000317238">
    <property type="component" value="Unassembled WGS sequence"/>
</dbReference>
<dbReference type="SUPFAM" id="SSF54523">
    <property type="entry name" value="Pili subunits"/>
    <property type="match status" value="1"/>
</dbReference>
<dbReference type="PANTHER" id="PTHR30093">
    <property type="entry name" value="GENERAL SECRETION PATHWAY PROTEIN G"/>
    <property type="match status" value="1"/>
</dbReference>
<dbReference type="OrthoDB" id="269098at2"/>
<keyword evidence="3" id="KW-1185">Reference proteome</keyword>
<dbReference type="Pfam" id="PF07596">
    <property type="entry name" value="SBP_bac_10"/>
    <property type="match status" value="1"/>
</dbReference>
<feature type="domain" description="DUF1559" evidence="1">
    <location>
        <begin position="32"/>
        <end position="361"/>
    </location>
</feature>
<dbReference type="InterPro" id="IPR045584">
    <property type="entry name" value="Pilin-like"/>
</dbReference>
<dbReference type="InterPro" id="IPR012902">
    <property type="entry name" value="N_methyl_site"/>
</dbReference>
<comment type="caution">
    <text evidence="2">The sequence shown here is derived from an EMBL/GenBank/DDBJ whole genome shotgun (WGS) entry which is preliminary data.</text>
</comment>
<accession>A0A5C5XZH4</accession>
<dbReference type="InterPro" id="IPR027558">
    <property type="entry name" value="Pre_pil_HX9DG_C"/>
</dbReference>
<protein>
    <submittedName>
        <fullName evidence="2">Fimbrial protein</fullName>
    </submittedName>
</protein>
<dbReference type="NCBIfam" id="TIGR02532">
    <property type="entry name" value="IV_pilin_GFxxxE"/>
    <property type="match status" value="1"/>
</dbReference>
<evidence type="ECO:0000259" key="1">
    <source>
        <dbReference type="Pfam" id="PF07596"/>
    </source>
</evidence>